<sequence>MKLKLELTNCYGINQLNKEFDFTKTHNNDGVHCLYAANGTLKTSLAKSFKDIELDRTTRDLIFTDRITNRNIKIDNIDIIKEQVLVIDSYNESYSSKQISSLLVNDALKQQYEAALKEVDDKRSNLQKALIKTSGKRDPFSILFDAFERPENTLLELLTELHEIEHPDLKIYAEFKYGDLFNPKVIELISSKDFNKELTEYVDTYEKLINESSVLSKTFNHQKAGVVSKTLNENGFFSTAHSINISVRGEKKEIKTKEELNDLLQVEQEKVLQDPELNKKFLKVDGKLKTKDTQVFRDFIAEHKELLPEYQNLQAFKKNVFLGYLQSQQFIWDELVNTYKQNQELVANIIHQAQEEKTTWETVVNTFNRRFKVPFKLSVGNQGEVILNGAAPAIKFEFDDGRGAKKEVSQVGLVEALSQGEKRALYILNVLFEIEVRMNHLEPILIVIDDIADSFDYKNKYAIVEYLKDIAKVNHFNILLLTHNFDFHRIISSRLGVKRQNRHIATKSDVEIVIKKEKYQKDVFKAWKQEFSTNESYMIASIPFARNIAEYCGNEAYFDRLTSLLHLKPDTKDIKVIDIQNLYRDIFSDQADLVLPDNQAFVLDKIFQQCDALLDANEESPELENKVILAIGIRLQAELFMIEKIAEPLFVEAITSNQTRELYEKLVNKYPEDLEVISLMDQVNLMTPENIHLNSFMYEPILDMSAHSLYKLYGDIKLL</sequence>
<dbReference type="RefSeq" id="WP_064386522.1">
    <property type="nucleotide sequence ID" value="NZ_LVCM01000024.1"/>
</dbReference>
<reference evidence="2 3" key="1">
    <citation type="submission" date="2016-03" db="EMBL/GenBank/DDBJ databases">
        <authorList>
            <person name="Zhang H."/>
            <person name="Liu R."/>
            <person name="Wang M."/>
            <person name="Wang H."/>
            <person name="Wang L."/>
            <person name="Song L."/>
        </authorList>
    </citation>
    <scope>NUCLEOTIDE SEQUENCE [LARGE SCALE GENOMIC DNA]</scope>
    <source>
        <strain evidence="2 3">DSM 16098</strain>
    </source>
</reference>
<dbReference type="CDD" id="cd00267">
    <property type="entry name" value="ABC_ATPase"/>
    <property type="match status" value="1"/>
</dbReference>
<dbReference type="Proteomes" id="UP000075621">
    <property type="component" value="Unassembled WGS sequence"/>
</dbReference>
<proteinExistence type="predicted"/>
<dbReference type="EMBL" id="LVCM01000024">
    <property type="protein sequence ID" value="KYL32721.1"/>
    <property type="molecule type" value="Genomic_DNA"/>
</dbReference>
<dbReference type="SUPFAM" id="SSF52540">
    <property type="entry name" value="P-loop containing nucleoside triphosphate hydrolases"/>
    <property type="match status" value="1"/>
</dbReference>
<name>A0ABR5VR18_9GAMM</name>
<evidence type="ECO:0000313" key="3">
    <source>
        <dbReference type="Proteomes" id="UP000075621"/>
    </source>
</evidence>
<protein>
    <recommendedName>
        <fullName evidence="4">Phage infection protein</fullName>
    </recommendedName>
</protein>
<evidence type="ECO:0000313" key="2">
    <source>
        <dbReference type="EMBL" id="KYL32721.1"/>
    </source>
</evidence>
<gene>
    <name evidence="2" type="ORF">A2I98_16470</name>
</gene>
<dbReference type="Gene3D" id="3.40.50.300">
    <property type="entry name" value="P-loop containing nucleotide triphosphate hydrolases"/>
    <property type="match status" value="1"/>
</dbReference>
<evidence type="ECO:0000256" key="1">
    <source>
        <dbReference type="SAM" id="Coils"/>
    </source>
</evidence>
<dbReference type="InterPro" id="IPR027417">
    <property type="entry name" value="P-loop_NTPase"/>
</dbReference>
<comment type="caution">
    <text evidence="2">The sequence shown here is derived from an EMBL/GenBank/DDBJ whole genome shotgun (WGS) entry which is preliminary data.</text>
</comment>
<evidence type="ECO:0008006" key="4">
    <source>
        <dbReference type="Google" id="ProtNLM"/>
    </source>
</evidence>
<organism evidence="2 3">
    <name type="scientific">Pseudoalteromonas agarivorans</name>
    <dbReference type="NCBI Taxonomy" id="176102"/>
    <lineage>
        <taxon>Bacteria</taxon>
        <taxon>Pseudomonadati</taxon>
        <taxon>Pseudomonadota</taxon>
        <taxon>Gammaproteobacteria</taxon>
        <taxon>Alteromonadales</taxon>
        <taxon>Pseudoalteromonadaceae</taxon>
        <taxon>Pseudoalteromonas</taxon>
    </lineage>
</organism>
<keyword evidence="1" id="KW-0175">Coiled coil</keyword>
<feature type="coiled-coil region" evidence="1">
    <location>
        <begin position="105"/>
        <end position="132"/>
    </location>
</feature>
<accession>A0ABR5VR18</accession>